<comment type="caution">
    <text evidence="2">The sequence shown here is derived from an EMBL/GenBank/DDBJ whole genome shotgun (WGS) entry which is preliminary data.</text>
</comment>
<dbReference type="HOGENOM" id="CLU_1351838_0_0_1"/>
<gene>
    <name evidence="2" type="ORF">UHOR_16001</name>
</gene>
<dbReference type="EMBL" id="CAGI01000182">
    <property type="protein sequence ID" value="CCF53352.1"/>
    <property type="molecule type" value="Genomic_DNA"/>
</dbReference>
<keyword evidence="3" id="KW-1185">Reference proteome</keyword>
<feature type="region of interest" description="Disordered" evidence="1">
    <location>
        <begin position="152"/>
        <end position="203"/>
    </location>
</feature>
<dbReference type="AlphaFoldDB" id="I2G2F9"/>
<evidence type="ECO:0000313" key="2">
    <source>
        <dbReference type="EMBL" id="CCF53352.1"/>
    </source>
</evidence>
<accession>I2G2F9</accession>
<reference evidence="2 3" key="1">
    <citation type="journal article" date="2012" name="Plant Cell">
        <title>Genome comparison of barley and maize smut fungi reveals targeted loss of RNA silencing components and species-specific presence of transposable elements.</title>
        <authorList>
            <person name="Laurie J.D."/>
            <person name="Ali S."/>
            <person name="Linning R."/>
            <person name="Mannhaupt G."/>
            <person name="Wong P."/>
            <person name="Gueldener U."/>
            <person name="Muensterkoetter M."/>
            <person name="Moore R."/>
            <person name="Kahmann R."/>
            <person name="Bakkeren G."/>
            <person name="Schirawski J."/>
        </authorList>
    </citation>
    <scope>NUCLEOTIDE SEQUENCE [LARGE SCALE GENOMIC DNA]</scope>
    <source>
        <strain evidence="3">Uh4875-4</strain>
    </source>
</reference>
<name>I2G2F9_USTHO</name>
<organism evidence="2 3">
    <name type="scientific">Ustilago hordei</name>
    <name type="common">Barley covered smut fungus</name>
    <dbReference type="NCBI Taxonomy" id="120017"/>
    <lineage>
        <taxon>Eukaryota</taxon>
        <taxon>Fungi</taxon>
        <taxon>Dikarya</taxon>
        <taxon>Basidiomycota</taxon>
        <taxon>Ustilaginomycotina</taxon>
        <taxon>Ustilaginomycetes</taxon>
        <taxon>Ustilaginales</taxon>
        <taxon>Ustilaginaceae</taxon>
        <taxon>Ustilago</taxon>
    </lineage>
</organism>
<evidence type="ECO:0000313" key="3">
    <source>
        <dbReference type="Proteomes" id="UP000006174"/>
    </source>
</evidence>
<sequence>MADAGQPCCSCKHDKPLSSFIHQHFLGRVTASCLDCCTRLPQSTHTPSQAPSQVPSLYLAPCPPAAFLATIQDLTPQAPATTPVEPTLPTPASPLIAPQPLPPIPDPPSSAAPALSVASDHNFVTHSDFSASIGELRQFLQDEIITTVHLIASPLPPSPPVTTPRPSNPTYTASTQFAAPPAPPPAAPRPALCHRDGWPAQES</sequence>
<dbReference type="Proteomes" id="UP000006174">
    <property type="component" value="Unassembled WGS sequence"/>
</dbReference>
<evidence type="ECO:0000256" key="1">
    <source>
        <dbReference type="SAM" id="MobiDB-lite"/>
    </source>
</evidence>
<feature type="compositionally biased region" description="Pro residues" evidence="1">
    <location>
        <begin position="154"/>
        <end position="167"/>
    </location>
</feature>
<protein>
    <submittedName>
        <fullName evidence="2">Uncharacterized protein (N-terminal)</fullName>
    </submittedName>
</protein>
<proteinExistence type="predicted"/>
<feature type="non-terminal residue" evidence="2">
    <location>
        <position position="203"/>
    </location>
</feature>